<feature type="domain" description="Protein kinase" evidence="11">
    <location>
        <begin position="336"/>
        <end position="718"/>
    </location>
</feature>
<evidence type="ECO:0000256" key="2">
    <source>
        <dbReference type="ARBA" id="ARBA00022527"/>
    </source>
</evidence>
<feature type="compositionally biased region" description="Polar residues" evidence="10">
    <location>
        <begin position="24"/>
        <end position="39"/>
    </location>
</feature>
<dbReference type="HOGENOM" id="CLU_000288_82_4_1"/>
<dbReference type="GO" id="GO:0004674">
    <property type="term" value="F:protein serine/threonine kinase activity"/>
    <property type="evidence" value="ECO:0007669"/>
    <property type="project" value="UniProtKB-KW"/>
</dbReference>
<dbReference type="GO" id="GO:0106310">
    <property type="term" value="F:protein serine kinase activity"/>
    <property type="evidence" value="ECO:0007669"/>
    <property type="project" value="RHEA"/>
</dbReference>
<dbReference type="InterPro" id="IPR017441">
    <property type="entry name" value="Protein_kinase_ATP_BS"/>
</dbReference>
<dbReference type="PROSITE" id="PS00107">
    <property type="entry name" value="PROTEIN_KINASE_ATP"/>
    <property type="match status" value="1"/>
</dbReference>
<dbReference type="SMART" id="SM00220">
    <property type="entry name" value="S_TKc"/>
    <property type="match status" value="1"/>
</dbReference>
<evidence type="ECO:0000313" key="13">
    <source>
        <dbReference type="Proteomes" id="UP000009328"/>
    </source>
</evidence>
<feature type="compositionally biased region" description="Low complexity" evidence="10">
    <location>
        <begin position="68"/>
        <end position="82"/>
    </location>
</feature>
<evidence type="ECO:0000256" key="6">
    <source>
        <dbReference type="ARBA" id="ARBA00022840"/>
    </source>
</evidence>
<dbReference type="PANTHER" id="PTHR24343">
    <property type="entry name" value="SERINE/THREONINE KINASE"/>
    <property type="match status" value="1"/>
</dbReference>
<dbReference type="GO" id="GO:0005524">
    <property type="term" value="F:ATP binding"/>
    <property type="evidence" value="ECO:0007669"/>
    <property type="project" value="UniProtKB-UniRule"/>
</dbReference>
<dbReference type="InterPro" id="IPR000719">
    <property type="entry name" value="Prot_kinase_dom"/>
</dbReference>
<dbReference type="eggNOG" id="KOG0590">
    <property type="taxonomic scope" value="Eukaryota"/>
</dbReference>
<evidence type="ECO:0000259" key="11">
    <source>
        <dbReference type="PROSITE" id="PS50011"/>
    </source>
</evidence>
<dbReference type="PROSITE" id="PS50011">
    <property type="entry name" value="PROTEIN_KINASE_DOM"/>
    <property type="match status" value="1"/>
</dbReference>
<dbReference type="InterPro" id="IPR011009">
    <property type="entry name" value="Kinase-like_dom_sf"/>
</dbReference>
<feature type="compositionally biased region" description="Low complexity" evidence="10">
    <location>
        <begin position="639"/>
        <end position="664"/>
    </location>
</feature>
<dbReference type="EMBL" id="CAIF01000153">
    <property type="protein sequence ID" value="CCH44737.1"/>
    <property type="molecule type" value="Genomic_DNA"/>
</dbReference>
<gene>
    <name evidence="12" type="ORF">BN7_4305</name>
</gene>
<feature type="region of interest" description="Disordered" evidence="10">
    <location>
        <begin position="301"/>
        <end position="323"/>
    </location>
</feature>
<keyword evidence="4 9" id="KW-0547">Nucleotide-binding</keyword>
<dbReference type="GO" id="GO:0005829">
    <property type="term" value="C:cytosol"/>
    <property type="evidence" value="ECO:0007669"/>
    <property type="project" value="TreeGrafter"/>
</dbReference>
<evidence type="ECO:0000256" key="10">
    <source>
        <dbReference type="SAM" id="MobiDB-lite"/>
    </source>
</evidence>
<evidence type="ECO:0000256" key="1">
    <source>
        <dbReference type="ARBA" id="ARBA00012513"/>
    </source>
</evidence>
<sequence>MASSPMSSLTRLLQKQNEEKKQSNLKPQSTDDNELTNAVSIEGVEIPTYGEELLSPEPEIQQSSYNQRSPISITPSSYSYSRAPPIRAPLQASIHRNPSQSNGFYNSGGNSYSNHSYSSSIPYSAPNSGGNSDSNTSSSYSRLSGLPSNISAIESINITSPKVSQSNIEPRFVISKQKVAASQAANLQSRSVSNSNNSGNGMFSRSRKNSQLDLGSFYNNYSSSQASPINGTNTPTIDTVAGSPSSASSYDSLHGKSRHSSMADLKRFFKKSGSSPKTTNGNGINSSSFAMSPLTSTFSIGSTASRERTGSMSSSYSNNVSQYTTPQTLPFSKRYGKFGENLGAGAGGSVKLVKRLSDQKVFAVKEFRQRISTETRREYAKKITGEYCIGSTLRHANIIETVEIAYENDRILQVMEYCDYDLFAIVMSNKMSTNEIDCCFKQILTGIEYLHHMGLAHRDLKLDNCVINSQGIVKLIDFGSAVVFSYPFSNKLIEASGIVGSDPYLSPETLVFPKYDPRPVDIWSAAMIYCCMVLKKFPWKIPKLADNSFKLFCSGRDSDSLSSLLVKVPASKPIEEKPITKPSGLSNLSKAFSKPLSEVETVKPDENKNDSSAISSSESESSNKTDTNENDEFNPSSPPTTATGEYGTTPTTPTPSYEASTATTNQDQQGEAHTSQLIGEARLLQALPAPVRPMIGRMVDLAPACRATIDEVMNDSWLKTVETCCVEDRIDGSGISHQIFHESKNHVHTEVDQSEAHIASLEKKRRG</sequence>
<comment type="catalytic activity">
    <reaction evidence="8">
        <text>L-seryl-[protein] + ATP = O-phospho-L-seryl-[protein] + ADP + H(+)</text>
        <dbReference type="Rhea" id="RHEA:17989"/>
        <dbReference type="Rhea" id="RHEA-COMP:9863"/>
        <dbReference type="Rhea" id="RHEA-COMP:11604"/>
        <dbReference type="ChEBI" id="CHEBI:15378"/>
        <dbReference type="ChEBI" id="CHEBI:29999"/>
        <dbReference type="ChEBI" id="CHEBI:30616"/>
        <dbReference type="ChEBI" id="CHEBI:83421"/>
        <dbReference type="ChEBI" id="CHEBI:456216"/>
        <dbReference type="EC" id="2.7.11.1"/>
    </reaction>
</comment>
<evidence type="ECO:0000313" key="12">
    <source>
        <dbReference type="EMBL" id="CCH44737.1"/>
    </source>
</evidence>
<dbReference type="PANTHER" id="PTHR24343:SF113">
    <property type="entry name" value="NITROGEN PERMEASE REACTIVATOR PROTEIN-RELATED"/>
    <property type="match status" value="1"/>
</dbReference>
<dbReference type="Pfam" id="PF00069">
    <property type="entry name" value="Pkinase"/>
    <property type="match status" value="1"/>
</dbReference>
<keyword evidence="2" id="KW-0723">Serine/threonine-protein kinase</keyword>
<feature type="compositionally biased region" description="Basic and acidic residues" evidence="10">
    <location>
        <begin position="600"/>
        <end position="609"/>
    </location>
</feature>
<dbReference type="SUPFAM" id="SSF56112">
    <property type="entry name" value="Protein kinase-like (PK-like)"/>
    <property type="match status" value="1"/>
</dbReference>
<feature type="compositionally biased region" description="Low complexity" evidence="10">
    <location>
        <begin position="311"/>
        <end position="321"/>
    </location>
</feature>
<dbReference type="InParanoid" id="K0KRW1"/>
<feature type="binding site" evidence="9">
    <location>
        <position position="365"/>
    </location>
    <ligand>
        <name>ATP</name>
        <dbReference type="ChEBI" id="CHEBI:30616"/>
    </ligand>
</feature>
<comment type="catalytic activity">
    <reaction evidence="7">
        <text>L-threonyl-[protein] + ATP = O-phospho-L-threonyl-[protein] + ADP + H(+)</text>
        <dbReference type="Rhea" id="RHEA:46608"/>
        <dbReference type="Rhea" id="RHEA-COMP:11060"/>
        <dbReference type="Rhea" id="RHEA-COMP:11605"/>
        <dbReference type="ChEBI" id="CHEBI:15378"/>
        <dbReference type="ChEBI" id="CHEBI:30013"/>
        <dbReference type="ChEBI" id="CHEBI:30616"/>
        <dbReference type="ChEBI" id="CHEBI:61977"/>
        <dbReference type="ChEBI" id="CHEBI:456216"/>
        <dbReference type="EC" id="2.7.11.1"/>
    </reaction>
</comment>
<feature type="region of interest" description="Disordered" evidence="10">
    <location>
        <begin position="122"/>
        <end position="144"/>
    </location>
</feature>
<feature type="compositionally biased region" description="Low complexity" evidence="10">
    <location>
        <begin position="243"/>
        <end position="252"/>
    </location>
</feature>
<keyword evidence="3 12" id="KW-0808">Transferase</keyword>
<feature type="compositionally biased region" description="Polar residues" evidence="10">
    <location>
        <begin position="225"/>
        <end position="237"/>
    </location>
</feature>
<evidence type="ECO:0000256" key="5">
    <source>
        <dbReference type="ARBA" id="ARBA00022777"/>
    </source>
</evidence>
<name>K0KRW1_WICCF</name>
<feature type="region of interest" description="Disordered" evidence="10">
    <location>
        <begin position="1"/>
        <end position="82"/>
    </location>
</feature>
<accession>K0KRW1</accession>
<keyword evidence="5" id="KW-0418">Kinase</keyword>
<dbReference type="STRING" id="1206466.K0KRW1"/>
<feature type="compositionally biased region" description="Polar residues" evidence="10">
    <location>
        <begin position="1"/>
        <end position="15"/>
    </location>
</feature>
<feature type="region of interest" description="Disordered" evidence="10">
    <location>
        <begin position="225"/>
        <end position="258"/>
    </location>
</feature>
<organism evidence="12 13">
    <name type="scientific">Wickerhamomyces ciferrii (strain ATCC 14091 / BCRC 22168 / CBS 111 / JCM 3599 / NBRC 0793 / NRRL Y-1031 F-60-10)</name>
    <name type="common">Yeast</name>
    <name type="synonym">Pichia ciferrii</name>
    <dbReference type="NCBI Taxonomy" id="1206466"/>
    <lineage>
        <taxon>Eukaryota</taxon>
        <taxon>Fungi</taxon>
        <taxon>Dikarya</taxon>
        <taxon>Ascomycota</taxon>
        <taxon>Saccharomycotina</taxon>
        <taxon>Saccharomycetes</taxon>
        <taxon>Phaffomycetales</taxon>
        <taxon>Wickerhamomycetaceae</taxon>
        <taxon>Wickerhamomyces</taxon>
    </lineage>
</organism>
<evidence type="ECO:0000256" key="8">
    <source>
        <dbReference type="ARBA" id="ARBA00048679"/>
    </source>
</evidence>
<protein>
    <recommendedName>
        <fullName evidence="1">non-specific serine/threonine protein kinase</fullName>
        <ecNumber evidence="1">2.7.11.1</ecNumber>
    </recommendedName>
</protein>
<reference evidence="12 13" key="1">
    <citation type="journal article" date="2012" name="Eukaryot. Cell">
        <title>Draft genome sequence of Wickerhamomyces ciferrii NRRL Y-1031 F-60-10.</title>
        <authorList>
            <person name="Schneider J."/>
            <person name="Andrea H."/>
            <person name="Blom J."/>
            <person name="Jaenicke S."/>
            <person name="Ruckert C."/>
            <person name="Schorsch C."/>
            <person name="Szczepanowski R."/>
            <person name="Farwick M."/>
            <person name="Goesmann A."/>
            <person name="Puhler A."/>
            <person name="Schaffer S."/>
            <person name="Tauch A."/>
            <person name="Kohler T."/>
            <person name="Brinkrolf K."/>
        </authorList>
    </citation>
    <scope>NUCLEOTIDE SEQUENCE [LARGE SCALE GENOMIC DNA]</scope>
    <source>
        <strain evidence="13">ATCC 14091 / BCRC 22168 / CBS 111 / JCM 3599 / NBRC 0793 / NRRL Y-1031 F-60-10</strain>
    </source>
</reference>
<feature type="region of interest" description="Disordered" evidence="10">
    <location>
        <begin position="184"/>
        <end position="206"/>
    </location>
</feature>
<dbReference type="EC" id="2.7.11.1" evidence="1"/>
<dbReference type="InterPro" id="IPR008271">
    <property type="entry name" value="Ser/Thr_kinase_AS"/>
</dbReference>
<feature type="compositionally biased region" description="Low complexity" evidence="10">
    <location>
        <begin position="610"/>
        <end position="620"/>
    </location>
</feature>
<keyword evidence="13" id="KW-1185">Reference proteome</keyword>
<dbReference type="Proteomes" id="UP000009328">
    <property type="component" value="Unassembled WGS sequence"/>
</dbReference>
<evidence type="ECO:0000256" key="3">
    <source>
        <dbReference type="ARBA" id="ARBA00022679"/>
    </source>
</evidence>
<feature type="compositionally biased region" description="Low complexity" evidence="10">
    <location>
        <begin position="189"/>
        <end position="204"/>
    </location>
</feature>
<dbReference type="FunCoup" id="K0KRW1">
    <property type="interactions" value="283"/>
</dbReference>
<dbReference type="PROSITE" id="PS00108">
    <property type="entry name" value="PROTEIN_KINASE_ST"/>
    <property type="match status" value="1"/>
</dbReference>
<proteinExistence type="predicted"/>
<evidence type="ECO:0000256" key="7">
    <source>
        <dbReference type="ARBA" id="ARBA00047899"/>
    </source>
</evidence>
<dbReference type="AlphaFoldDB" id="K0KRW1"/>
<evidence type="ECO:0000256" key="9">
    <source>
        <dbReference type="PROSITE-ProRule" id="PRU10141"/>
    </source>
</evidence>
<evidence type="ECO:0000256" key="4">
    <source>
        <dbReference type="ARBA" id="ARBA00022741"/>
    </source>
</evidence>
<feature type="region of interest" description="Disordered" evidence="10">
    <location>
        <begin position="596"/>
        <end position="673"/>
    </location>
</feature>
<keyword evidence="6 9" id="KW-0067">ATP-binding</keyword>
<comment type="caution">
    <text evidence="12">The sequence shown here is derived from an EMBL/GenBank/DDBJ whole genome shotgun (WGS) entry which is preliminary data.</text>
</comment>
<dbReference type="Gene3D" id="1.10.510.10">
    <property type="entry name" value="Transferase(Phosphotransferase) domain 1"/>
    <property type="match status" value="1"/>
</dbReference>